<dbReference type="Proteomes" id="UP001500067">
    <property type="component" value="Unassembled WGS sequence"/>
</dbReference>
<organism evidence="3 4">
    <name type="scientific">Nemorincola caseinilytica</name>
    <dbReference type="NCBI Taxonomy" id="2054315"/>
    <lineage>
        <taxon>Bacteria</taxon>
        <taxon>Pseudomonadati</taxon>
        <taxon>Bacteroidota</taxon>
        <taxon>Chitinophagia</taxon>
        <taxon>Chitinophagales</taxon>
        <taxon>Chitinophagaceae</taxon>
        <taxon>Nemorincola</taxon>
    </lineage>
</organism>
<evidence type="ECO:0000313" key="3">
    <source>
        <dbReference type="EMBL" id="GAA4467453.1"/>
    </source>
</evidence>
<accession>A0ABP8NJL3</accession>
<evidence type="ECO:0000259" key="2">
    <source>
        <dbReference type="Pfam" id="PF18962"/>
    </source>
</evidence>
<dbReference type="Pfam" id="PF18962">
    <property type="entry name" value="Por_Secre_tail"/>
    <property type="match status" value="1"/>
</dbReference>
<evidence type="ECO:0000256" key="1">
    <source>
        <dbReference type="SAM" id="SignalP"/>
    </source>
</evidence>
<name>A0ABP8NJL3_9BACT</name>
<reference evidence="4" key="1">
    <citation type="journal article" date="2019" name="Int. J. Syst. Evol. Microbiol.">
        <title>The Global Catalogue of Microorganisms (GCM) 10K type strain sequencing project: providing services to taxonomists for standard genome sequencing and annotation.</title>
        <authorList>
            <consortium name="The Broad Institute Genomics Platform"/>
            <consortium name="The Broad Institute Genome Sequencing Center for Infectious Disease"/>
            <person name="Wu L."/>
            <person name="Ma J."/>
        </authorList>
    </citation>
    <scope>NUCLEOTIDE SEQUENCE [LARGE SCALE GENOMIC DNA]</scope>
    <source>
        <strain evidence="4">JCM 32105</strain>
    </source>
</reference>
<keyword evidence="4" id="KW-1185">Reference proteome</keyword>
<protein>
    <recommendedName>
        <fullName evidence="2">Secretion system C-terminal sorting domain-containing protein</fullName>
    </recommendedName>
</protein>
<dbReference type="EMBL" id="BAABFA010000015">
    <property type="protein sequence ID" value="GAA4467453.1"/>
    <property type="molecule type" value="Genomic_DNA"/>
</dbReference>
<feature type="chain" id="PRO_5046968609" description="Secretion system C-terminal sorting domain-containing protein" evidence="1">
    <location>
        <begin position="20"/>
        <end position="463"/>
    </location>
</feature>
<proteinExistence type="predicted"/>
<gene>
    <name evidence="3" type="ORF">GCM10023093_23420</name>
</gene>
<evidence type="ECO:0000313" key="4">
    <source>
        <dbReference type="Proteomes" id="UP001500067"/>
    </source>
</evidence>
<comment type="caution">
    <text evidence="3">The sequence shown here is derived from an EMBL/GenBank/DDBJ whole genome shotgun (WGS) entry which is preliminary data.</text>
</comment>
<feature type="domain" description="Secretion system C-terminal sorting" evidence="2">
    <location>
        <begin position="387"/>
        <end position="459"/>
    </location>
</feature>
<feature type="signal peptide" evidence="1">
    <location>
        <begin position="1"/>
        <end position="19"/>
    </location>
</feature>
<dbReference type="NCBIfam" id="TIGR04183">
    <property type="entry name" value="Por_Secre_tail"/>
    <property type="match status" value="1"/>
</dbReference>
<keyword evidence="1" id="KW-0732">Signal</keyword>
<sequence length="463" mass="49801">MKGKLLLFTAGMFATIAHAQERTLSMATPQQGDVNTAAFRAAKPQTNNNVARKTTATSPRWYSYSDYFFTNEAASSSSAAYFSQYAWNDTMAVMAYSGTSGTEWHHNRSVSLGTTTDPAYSGFNNVVYYNGLMKVTPTDAYMVDSVRVFGIYGFNPTKTTVVDTLRIAFAYGPGLTSTDDVYLAKTGNPSVVTRYGLSAGDTMKTYRLHYDPATNRATGVNVIVKDVLLDNSGTSPAWGDTLADGTFMAAIRLSDVNIPAGNMLGASVSFISGDPAFTPHDTVFGATMGYKYNMFRPFTCFRGTASVPQFATYSVDDRNNGMFKTLPDTALGWGGQYIPLWFWSATGGSASTLQYPVIDFRVVCPTCGIVSDVSVREVTGTIDADAYPNPSTGEVNIPFTLSATADVTVNLYNMVGQVVATRSITGVSQGKATFNTATLPAGMYSYSVSAQGQRKTGRIAVMH</sequence>
<dbReference type="InterPro" id="IPR026444">
    <property type="entry name" value="Secre_tail"/>
</dbReference>
<dbReference type="RefSeq" id="WP_345083401.1">
    <property type="nucleotide sequence ID" value="NZ_BAABFA010000015.1"/>
</dbReference>